<protein>
    <submittedName>
        <fullName evidence="2">Chalcone and stilbene synthase domain protein</fullName>
    </submittedName>
</protein>
<evidence type="ECO:0000313" key="3">
    <source>
        <dbReference type="Proteomes" id="UP000006620"/>
    </source>
</evidence>
<reference evidence="3" key="1">
    <citation type="submission" date="2011-06" db="EMBL/GenBank/DDBJ databases">
        <title>Complete genome sequence of Paenibacillus mucilaginosus KNP414.</title>
        <authorList>
            <person name="Wang J."/>
            <person name="Hu S."/>
            <person name="Hu X."/>
            <person name="Zhang B."/>
            <person name="Dong D."/>
            <person name="Zhang S."/>
            <person name="Zhao K."/>
            <person name="Wu D."/>
        </authorList>
    </citation>
    <scope>NUCLEOTIDE SEQUENCE [LARGE SCALE GENOMIC DNA]</scope>
    <source>
        <strain evidence="3">KNP414</strain>
    </source>
</reference>
<dbReference type="Pfam" id="PF13649">
    <property type="entry name" value="Methyltransf_25"/>
    <property type="match status" value="1"/>
</dbReference>
<evidence type="ECO:0000313" key="2">
    <source>
        <dbReference type="EMBL" id="AEI43781.1"/>
    </source>
</evidence>
<dbReference type="KEGG" id="pms:KNP414_05257"/>
<accession>F8FC20</accession>
<dbReference type="InterPro" id="IPR029063">
    <property type="entry name" value="SAM-dependent_MTases_sf"/>
</dbReference>
<proteinExistence type="predicted"/>
<name>F8FC20_PAEMK</name>
<dbReference type="Proteomes" id="UP000006620">
    <property type="component" value="Chromosome"/>
</dbReference>
<dbReference type="Gene3D" id="3.40.50.150">
    <property type="entry name" value="Vaccinia Virus protein VP39"/>
    <property type="match status" value="1"/>
</dbReference>
<dbReference type="RefSeq" id="WP_013918934.1">
    <property type="nucleotide sequence ID" value="NC_015690.1"/>
</dbReference>
<gene>
    <name evidence="2" type="ordered locus">KNP414_05257</name>
</gene>
<dbReference type="SUPFAM" id="SSF53335">
    <property type="entry name" value="S-adenosyl-L-methionine-dependent methyltransferases"/>
    <property type="match status" value="1"/>
</dbReference>
<reference evidence="2 3" key="2">
    <citation type="journal article" date="2013" name="Genome Announc.">
        <title>Genome Sequence of Growth-Improving Paenibacillus mucilaginosus Strain KNP414.</title>
        <authorList>
            <person name="Lu J.J."/>
            <person name="Wang J.F."/>
            <person name="Hu X.F."/>
        </authorList>
    </citation>
    <scope>NUCLEOTIDE SEQUENCE [LARGE SCALE GENOMIC DNA]</scope>
    <source>
        <strain evidence="2 3">KNP414</strain>
    </source>
</reference>
<dbReference type="PATRIC" id="fig|1036673.3.peg.4868"/>
<dbReference type="HOGENOM" id="CLU_078235_1_0_9"/>
<dbReference type="EMBL" id="CP002869">
    <property type="protein sequence ID" value="AEI43781.1"/>
    <property type="molecule type" value="Genomic_DNA"/>
</dbReference>
<dbReference type="InterPro" id="IPR041698">
    <property type="entry name" value="Methyltransf_25"/>
</dbReference>
<sequence>MYRALKERDLRPELMDDFSEGGEDLREALRHLRRLNRVFRAAAPTLYGVRRLWEAAGRPRTFTVLDAGAGSGDVNRRLLGWAEASGIDMRITLADITQEACDEAAAFFRDEPRIEVRRCNVLSLEEGCADVVTGSQFLHHFDRAELPGVVGRMLKGARHGVVINDIHRHWIPWSAVWVAARVLSRNRYIRYDGPLSVAKGFRSADWEYLKEQLGAESFHYTWVPLFRYAVVIGKASASQADRSVPR</sequence>
<evidence type="ECO:0000259" key="1">
    <source>
        <dbReference type="Pfam" id="PF13649"/>
    </source>
</evidence>
<feature type="domain" description="Methyltransferase" evidence="1">
    <location>
        <begin position="64"/>
        <end position="155"/>
    </location>
</feature>
<dbReference type="AlphaFoldDB" id="F8FC20"/>
<organism evidence="2 3">
    <name type="scientific">Paenibacillus mucilaginosus (strain KNP414)</name>
    <dbReference type="NCBI Taxonomy" id="1036673"/>
    <lineage>
        <taxon>Bacteria</taxon>
        <taxon>Bacillati</taxon>
        <taxon>Bacillota</taxon>
        <taxon>Bacilli</taxon>
        <taxon>Bacillales</taxon>
        <taxon>Paenibacillaceae</taxon>
        <taxon>Paenibacillus</taxon>
    </lineage>
</organism>